<feature type="domain" description="Transcription regulator PadR N-terminal" evidence="2">
    <location>
        <begin position="84"/>
        <end position="153"/>
    </location>
</feature>
<name>A0A4T2C4P5_9MICO</name>
<dbReference type="EMBL" id="QYRT01000006">
    <property type="protein sequence ID" value="TIH39335.1"/>
    <property type="molecule type" value="Genomic_DNA"/>
</dbReference>
<dbReference type="InterPro" id="IPR036388">
    <property type="entry name" value="WH-like_DNA-bd_sf"/>
</dbReference>
<dbReference type="InterPro" id="IPR005149">
    <property type="entry name" value="Tscrpt_reg_PadR_N"/>
</dbReference>
<evidence type="ECO:0000256" key="1">
    <source>
        <dbReference type="SAM" id="MobiDB-lite"/>
    </source>
</evidence>
<evidence type="ECO:0000259" key="2">
    <source>
        <dbReference type="Pfam" id="PF03551"/>
    </source>
</evidence>
<feature type="compositionally biased region" description="Gly residues" evidence="1">
    <location>
        <begin position="39"/>
        <end position="69"/>
    </location>
</feature>
<accession>A0A4T2C4P5</accession>
<dbReference type="CDD" id="cd00090">
    <property type="entry name" value="HTH_ARSR"/>
    <property type="match status" value="1"/>
</dbReference>
<dbReference type="SUPFAM" id="SSF46785">
    <property type="entry name" value="Winged helix' DNA-binding domain"/>
    <property type="match status" value="1"/>
</dbReference>
<dbReference type="RefSeq" id="WP_136641062.1">
    <property type="nucleotide sequence ID" value="NZ_QYRT01000006.1"/>
</dbReference>
<dbReference type="AlphaFoldDB" id="A0A4T2C4P5"/>
<feature type="region of interest" description="Disordered" evidence="1">
    <location>
        <begin position="1"/>
        <end position="75"/>
    </location>
</feature>
<evidence type="ECO:0000313" key="3">
    <source>
        <dbReference type="EMBL" id="TIH39335.1"/>
    </source>
</evidence>
<comment type="caution">
    <text evidence="3">The sequence shown here is derived from an EMBL/GenBank/DDBJ whole genome shotgun (WGS) entry which is preliminary data.</text>
</comment>
<sequence>MNRNHINSENTPFGRQHDSGHHNGGHHNSEHRSFEHRNFGGGFGGGEGRGFGPGGFGPLGGGFGPGFGPRGNRRAGKGDIRSVILSLLADGPSNGYGMIKAIAERTGGTWRPSPGSVYPTLQQLVDEELIASSGDGRRTEYELTHAGRAYLAEHEDELKKAWEATPGRNAQDTAFIESVGKLMGVVQQFRHGATEAQRTAAIEKLDEARRALYLILAD</sequence>
<dbReference type="InterPro" id="IPR011991">
    <property type="entry name" value="ArsR-like_HTH"/>
</dbReference>
<dbReference type="PANTHER" id="PTHR43252">
    <property type="entry name" value="TRANSCRIPTIONAL REGULATOR YQJI"/>
    <property type="match status" value="1"/>
</dbReference>
<keyword evidence="4" id="KW-1185">Reference proteome</keyword>
<dbReference type="InterPro" id="IPR036390">
    <property type="entry name" value="WH_DNA-bd_sf"/>
</dbReference>
<gene>
    <name evidence="3" type="ORF">D4765_04475</name>
</gene>
<dbReference type="OrthoDB" id="1683430at2"/>
<evidence type="ECO:0000313" key="4">
    <source>
        <dbReference type="Proteomes" id="UP000306192"/>
    </source>
</evidence>
<feature type="compositionally biased region" description="Basic and acidic residues" evidence="1">
    <location>
        <begin position="15"/>
        <end position="38"/>
    </location>
</feature>
<feature type="compositionally biased region" description="Polar residues" evidence="1">
    <location>
        <begin position="1"/>
        <end position="13"/>
    </location>
</feature>
<reference evidence="3 4" key="1">
    <citation type="journal article" date="2019" name="Microorganisms">
        <title>Systematic Affiliation and Genome Analysis of Subtercola vilae DB165(T) with Particular Emphasis on Cold Adaptation of an Isolate from a High-Altitude Cold Volcano Lake.</title>
        <authorList>
            <person name="Villalobos A.S."/>
            <person name="Wiese J."/>
            <person name="Imhoff J.F."/>
            <person name="Dorador C."/>
            <person name="Keller A."/>
            <person name="Hentschel U."/>
        </authorList>
    </citation>
    <scope>NUCLEOTIDE SEQUENCE [LARGE SCALE GENOMIC DNA]</scope>
    <source>
        <strain evidence="3 4">DB165</strain>
    </source>
</reference>
<dbReference type="Proteomes" id="UP000306192">
    <property type="component" value="Unassembled WGS sequence"/>
</dbReference>
<protein>
    <submittedName>
        <fullName evidence="3">PadR family transcriptional regulator</fullName>
    </submittedName>
</protein>
<dbReference type="Pfam" id="PF03551">
    <property type="entry name" value="PadR"/>
    <property type="match status" value="1"/>
</dbReference>
<dbReference type="Gene3D" id="1.10.10.10">
    <property type="entry name" value="Winged helix-like DNA-binding domain superfamily/Winged helix DNA-binding domain"/>
    <property type="match status" value="1"/>
</dbReference>
<dbReference type="PANTHER" id="PTHR43252:SF2">
    <property type="entry name" value="TRANSCRIPTION REGULATOR, PADR-LIKE FAMILY"/>
    <property type="match status" value="1"/>
</dbReference>
<organism evidence="3 4">
    <name type="scientific">Subtercola vilae</name>
    <dbReference type="NCBI Taxonomy" id="2056433"/>
    <lineage>
        <taxon>Bacteria</taxon>
        <taxon>Bacillati</taxon>
        <taxon>Actinomycetota</taxon>
        <taxon>Actinomycetes</taxon>
        <taxon>Micrococcales</taxon>
        <taxon>Microbacteriaceae</taxon>
        <taxon>Subtercola</taxon>
    </lineage>
</organism>
<proteinExistence type="predicted"/>